<comment type="caution">
    <text evidence="1">The sequence shown here is derived from an EMBL/GenBank/DDBJ whole genome shotgun (WGS) entry which is preliminary data.</text>
</comment>
<name>A0A8J7WQK8_9ACTN</name>
<sequence length="136" mass="14238">MPSPDFASVALVTVEENVDAFTVGLAADPSGAGAFLILQCALTTPTDQDAATGMDTYCLMDEQGAVHYGGVERAELTAGTLRLRFDADAAQELGVTDPQRRLSLSVPAADTERLAAGLRRVLTYGAPDRQPELAGI</sequence>
<evidence type="ECO:0000313" key="1">
    <source>
        <dbReference type="EMBL" id="MBS2964157.1"/>
    </source>
</evidence>
<dbReference type="InterPro" id="IPR028962">
    <property type="entry name" value="Imm10"/>
</dbReference>
<dbReference type="AlphaFoldDB" id="A0A8J7WQK8"/>
<dbReference type="Pfam" id="PF15588">
    <property type="entry name" value="Imm10"/>
    <property type="match status" value="1"/>
</dbReference>
<gene>
    <name evidence="1" type="ORF">KGA66_13950</name>
</gene>
<reference evidence="1" key="1">
    <citation type="submission" date="2021-04" db="EMBL/GenBank/DDBJ databases">
        <title>Genome based classification of Actinospica acidithermotolerans sp. nov., an actinobacterium isolated from an Indonesian hot spring.</title>
        <authorList>
            <person name="Kusuma A.B."/>
            <person name="Putra K.E."/>
            <person name="Nafisah S."/>
            <person name="Loh J."/>
            <person name="Nouioui I."/>
            <person name="Goodfellow M."/>
        </authorList>
    </citation>
    <scope>NUCLEOTIDE SEQUENCE</scope>
    <source>
        <strain evidence="1">DSM 45618</strain>
    </source>
</reference>
<evidence type="ECO:0000313" key="2">
    <source>
        <dbReference type="Proteomes" id="UP000677913"/>
    </source>
</evidence>
<accession>A0A8J7WQK8</accession>
<organism evidence="1 2">
    <name type="scientific">Actinocrinis puniceicyclus</name>
    <dbReference type="NCBI Taxonomy" id="977794"/>
    <lineage>
        <taxon>Bacteria</taxon>
        <taxon>Bacillati</taxon>
        <taxon>Actinomycetota</taxon>
        <taxon>Actinomycetes</taxon>
        <taxon>Catenulisporales</taxon>
        <taxon>Actinospicaceae</taxon>
        <taxon>Actinocrinis</taxon>
    </lineage>
</organism>
<evidence type="ECO:0008006" key="3">
    <source>
        <dbReference type="Google" id="ProtNLM"/>
    </source>
</evidence>
<dbReference type="EMBL" id="JAGSXH010000043">
    <property type="protein sequence ID" value="MBS2964157.1"/>
    <property type="molecule type" value="Genomic_DNA"/>
</dbReference>
<protein>
    <recommendedName>
        <fullName evidence="3">Immunity protein 10</fullName>
    </recommendedName>
</protein>
<dbReference type="Proteomes" id="UP000677913">
    <property type="component" value="Unassembled WGS sequence"/>
</dbReference>
<proteinExistence type="predicted"/>
<dbReference type="RefSeq" id="WP_211468520.1">
    <property type="nucleotide sequence ID" value="NZ_JAGSXH010000043.1"/>
</dbReference>
<keyword evidence="2" id="KW-1185">Reference proteome</keyword>